<dbReference type="AlphaFoldDB" id="A0AAX2GV84"/>
<reference evidence="2 4" key="2">
    <citation type="submission" date="2017-06" db="EMBL/GenBank/DDBJ databases">
        <authorList>
            <consortium name="Pathogen Informatics"/>
        </authorList>
    </citation>
    <scope>NUCLEOTIDE SEQUENCE [LARGE SCALE GENOMIC DNA]</scope>
    <source>
        <strain evidence="2 4">NCTC12947</strain>
    </source>
</reference>
<organism evidence="2 4">
    <name type="scientific">Capnocytophaga haemolytica</name>
    <dbReference type="NCBI Taxonomy" id="45243"/>
    <lineage>
        <taxon>Bacteria</taxon>
        <taxon>Pseudomonadati</taxon>
        <taxon>Bacteroidota</taxon>
        <taxon>Flavobacteriia</taxon>
        <taxon>Flavobacteriales</taxon>
        <taxon>Flavobacteriaceae</taxon>
        <taxon>Capnocytophaga</taxon>
    </lineage>
</organism>
<evidence type="ECO:0000313" key="1">
    <source>
        <dbReference type="EMBL" id="AMD85288.1"/>
    </source>
</evidence>
<dbReference type="PROSITE" id="PS51257">
    <property type="entry name" value="PROKAR_LIPOPROTEIN"/>
    <property type="match status" value="1"/>
</dbReference>
<reference evidence="1 3" key="1">
    <citation type="submission" date="2016-02" db="EMBL/GenBank/DDBJ databases">
        <authorList>
            <person name="Holder M.E."/>
            <person name="Ajami N.J."/>
            <person name="Petrosino J.F."/>
        </authorList>
    </citation>
    <scope>NUCLEOTIDE SEQUENCE [LARGE SCALE GENOMIC DNA]</scope>
    <source>
        <strain evidence="1 3">CCUG 32990</strain>
    </source>
</reference>
<name>A0AAX2GV84_9FLAO</name>
<dbReference type="Proteomes" id="UP000065822">
    <property type="component" value="Chromosome"/>
</dbReference>
<gene>
    <name evidence="1" type="ORF">AXF12_07050</name>
    <name evidence="2" type="ORF">SAMEA44541418_00290</name>
</gene>
<sequence>MRKIYNILSIAMVTLFISGAIIGCSKDGGITKPKTPTDETQDRGHDLPDKVVFNVTDVASKTTQTIEAVNTSDGIKYNFTSPITFKKGRQYLFAIVYSNKSKRLNSEFVSAKMAPIHQHFFELYKGTYPKNRAERKEMVALMDNLVQYEYQDTDPEDKDLGEAGVTLRKRTWDTNNPTANDPIGLKGVFTIKEADDSTESFTLRIKLAHFLVANKLDPKSGEVRKYNVVEYTNAFVLDTNMELPIKLTK</sequence>
<dbReference type="RefSeq" id="WP_066429616.1">
    <property type="nucleotide sequence ID" value="NZ_CP014227.1"/>
</dbReference>
<evidence type="ECO:0000313" key="2">
    <source>
        <dbReference type="EMBL" id="SNV03619.1"/>
    </source>
</evidence>
<evidence type="ECO:0000313" key="3">
    <source>
        <dbReference type="Proteomes" id="UP000065822"/>
    </source>
</evidence>
<dbReference type="Proteomes" id="UP000215539">
    <property type="component" value="Chromosome 1"/>
</dbReference>
<evidence type="ECO:0008006" key="5">
    <source>
        <dbReference type="Google" id="ProtNLM"/>
    </source>
</evidence>
<accession>A0AAX2GV84</accession>
<dbReference type="EMBL" id="CP014227">
    <property type="protein sequence ID" value="AMD85288.1"/>
    <property type="molecule type" value="Genomic_DNA"/>
</dbReference>
<protein>
    <recommendedName>
        <fullName evidence="5">Lipoprotein</fullName>
    </recommendedName>
</protein>
<proteinExistence type="predicted"/>
<dbReference type="EMBL" id="LT906449">
    <property type="protein sequence ID" value="SNV03619.1"/>
    <property type="molecule type" value="Genomic_DNA"/>
</dbReference>
<dbReference type="KEGG" id="chg:AXF12_07050"/>
<keyword evidence="3" id="KW-1185">Reference proteome</keyword>
<evidence type="ECO:0000313" key="4">
    <source>
        <dbReference type="Proteomes" id="UP000215539"/>
    </source>
</evidence>